<dbReference type="GO" id="GO:0006412">
    <property type="term" value="P:translation"/>
    <property type="evidence" value="ECO:0007669"/>
    <property type="project" value="InterPro"/>
</dbReference>
<comment type="similarity">
    <text evidence="1">Belongs to the bacterial ribosomal protein bL34 family.</text>
</comment>
<dbReference type="EMBL" id="ARQD01000001">
    <property type="protein sequence ID" value="KIX85673.1"/>
    <property type="molecule type" value="Genomic_DNA"/>
</dbReference>
<keyword evidence="7" id="KW-1185">Reference proteome</keyword>
<dbReference type="NCBIfam" id="TIGR01030">
    <property type="entry name" value="rpmH_bact"/>
    <property type="match status" value="1"/>
</dbReference>
<gene>
    <name evidence="6" type="ORF">J120_01955</name>
</gene>
<dbReference type="GO" id="GO:0005840">
    <property type="term" value="C:ribosome"/>
    <property type="evidence" value="ECO:0007669"/>
    <property type="project" value="UniProtKB-KW"/>
</dbReference>
<dbReference type="Proteomes" id="UP000032214">
    <property type="component" value="Unassembled WGS sequence"/>
</dbReference>
<keyword evidence="2 6" id="KW-0689">Ribosomal protein</keyword>
<dbReference type="STRING" id="1306947.J120_01955"/>
<evidence type="ECO:0000256" key="3">
    <source>
        <dbReference type="ARBA" id="ARBA00023274"/>
    </source>
</evidence>
<dbReference type="AlphaFoldDB" id="A0A0D2JMX7"/>
<evidence type="ECO:0000256" key="2">
    <source>
        <dbReference type="ARBA" id="ARBA00022980"/>
    </source>
</evidence>
<dbReference type="GO" id="GO:1990904">
    <property type="term" value="C:ribonucleoprotein complex"/>
    <property type="evidence" value="ECO:0007669"/>
    <property type="project" value="UniProtKB-KW"/>
</dbReference>
<evidence type="ECO:0000256" key="1">
    <source>
        <dbReference type="ARBA" id="ARBA00010111"/>
    </source>
</evidence>
<evidence type="ECO:0000313" key="6">
    <source>
        <dbReference type="EMBL" id="KIX85673.1"/>
    </source>
</evidence>
<evidence type="ECO:0000256" key="5">
    <source>
        <dbReference type="ARBA" id="ARBA00035489"/>
    </source>
</evidence>
<evidence type="ECO:0000256" key="4">
    <source>
        <dbReference type="ARBA" id="ARBA00035177"/>
    </source>
</evidence>
<keyword evidence="3" id="KW-0687">Ribonucleoprotein</keyword>
<protein>
    <recommendedName>
        <fullName evidence="4">Large ribosomal subunit protein bL34</fullName>
    </recommendedName>
    <alternativeName>
        <fullName evidence="5">50S ribosomal protein L34</fullName>
    </alternativeName>
</protein>
<reference evidence="6 7" key="1">
    <citation type="journal article" date="2013" name="Proc. Natl. Acad. Sci. U.S.A.">
        <title>Candidate phylum TM6 genome recovered from a hospital sink biofilm provides genomic insights into this uncultivated phylum.</title>
        <authorList>
            <person name="McLean J.S."/>
            <person name="Lombardo M.J."/>
            <person name="Badger J.H."/>
            <person name="Edlund A."/>
            <person name="Novotny M."/>
            <person name="Yee-Greenbaum J."/>
            <person name="Vyahhi N."/>
            <person name="Hall A.P."/>
            <person name="Yang Y."/>
            <person name="Dupont C.L."/>
            <person name="Ziegler M.G."/>
            <person name="Chitsaz H."/>
            <person name="Allen A.E."/>
            <person name="Yooseph S."/>
            <person name="Tesler G."/>
            <person name="Pevzner P.A."/>
            <person name="Friedman R.M."/>
            <person name="Nealson K.H."/>
            <person name="Venter J.C."/>
            <person name="Lasken R.S."/>
        </authorList>
    </citation>
    <scope>NUCLEOTIDE SEQUENCE [LARGE SCALE GENOMIC DNA]</scope>
    <source>
        <strain evidence="6 7">TM6SC1</strain>
    </source>
</reference>
<name>A0A0D2JMX7_9BACT</name>
<dbReference type="Pfam" id="PF00468">
    <property type="entry name" value="Ribosomal_L34"/>
    <property type="match status" value="1"/>
</dbReference>
<proteinExistence type="inferred from homology"/>
<comment type="caution">
    <text evidence="6">The sequence shown here is derived from an EMBL/GenBank/DDBJ whole genome shotgun (WGS) entry which is preliminary data.</text>
</comment>
<organism evidence="6 7">
    <name type="scientific">candidate division TM6 bacterium JCVI TM6SC1</name>
    <dbReference type="NCBI Taxonomy" id="1306947"/>
    <lineage>
        <taxon>Bacteria</taxon>
        <taxon>Candidatus Babelota</taxon>
        <taxon>Vermiphilus</taxon>
    </lineage>
</organism>
<evidence type="ECO:0000313" key="7">
    <source>
        <dbReference type="Proteomes" id="UP000032214"/>
    </source>
</evidence>
<accession>A0A0D2JMX7</accession>
<sequence>MSVTFFKKSRKKRNRKHGFLKRMASHDGRAIINRRRACKRKRLAVRA</sequence>
<dbReference type="eggNOG" id="ENOG502ZTV3">
    <property type="taxonomic scope" value="Bacteria"/>
</dbReference>
<dbReference type="GO" id="GO:0003735">
    <property type="term" value="F:structural constituent of ribosome"/>
    <property type="evidence" value="ECO:0007669"/>
    <property type="project" value="InterPro"/>
</dbReference>
<dbReference type="Gene3D" id="1.10.287.3980">
    <property type="match status" value="1"/>
</dbReference>
<dbReference type="InterPro" id="IPR000271">
    <property type="entry name" value="Ribosomal_bL34"/>
</dbReference>